<organism evidence="1 2">
    <name type="scientific">Croceicoccus pelagius</name>
    <dbReference type="NCBI Taxonomy" id="1703341"/>
    <lineage>
        <taxon>Bacteria</taxon>
        <taxon>Pseudomonadati</taxon>
        <taxon>Pseudomonadota</taxon>
        <taxon>Alphaproteobacteria</taxon>
        <taxon>Sphingomonadales</taxon>
        <taxon>Erythrobacteraceae</taxon>
        <taxon>Croceicoccus</taxon>
    </lineage>
</organism>
<keyword evidence="2" id="KW-1185">Reference proteome</keyword>
<sequence length="522" mass="56022">MILGVQTHFSQGWGLDSLDKSDDIGTRLLRDEMPWSFGEKTKGSISFTDATAQKLDSACDRGFKLILTEIPTHDAYDGGSFVYSAGAQAAFATYVKAVADRWGGCIAAFEIGNEINGGNQLSFPSGYDPNETVVALMKAVHDAVKPSHPGIAILGGSTNMIGTGFQKNLFDAGMLKYVDGVAVHPYSRHADGLPLELARLRSTIDSYSSDAEIWATEFGHDTSDFDEAAAQALKSVTLMSAAHVDVAVWYALIEEQWYPNFGLYSGGAKRPMAHAIDFAQRSLLTRGRATQVDVGDDMIFAYRFGSDATVIWGAPQTLSVSGATGAYDYKGQALANAGSIEISPRPVVIMGNITIRAGTSGMVADTVMQYGRDAWKYFARNASGAYDELGYRTRWYDSVFMSDWDGTLALKATGGVPARTGSDPMRVVWRYTAPKAMQVTVKGCFAKSSSGDGIDVSISRNGTVSTSEIVSSGQKILRTDLSLAQGDRVEFVAGPNQTYGGDDFSFRGRIYLQGQAGSVACP</sequence>
<dbReference type="Gene3D" id="3.20.20.80">
    <property type="entry name" value="Glycosidases"/>
    <property type="match status" value="1"/>
</dbReference>
<dbReference type="InterPro" id="IPR017853">
    <property type="entry name" value="GH"/>
</dbReference>
<proteinExistence type="predicted"/>
<dbReference type="PANTHER" id="PTHR12631:SF10">
    <property type="entry name" value="BETA-XYLOSIDASE-LIKE PROTEIN-RELATED"/>
    <property type="match status" value="1"/>
</dbReference>
<accession>A0A917DL83</accession>
<dbReference type="EMBL" id="BMIO01000007">
    <property type="protein sequence ID" value="GGD48117.1"/>
    <property type="molecule type" value="Genomic_DNA"/>
</dbReference>
<dbReference type="InterPro" id="IPR051923">
    <property type="entry name" value="Glycosyl_Hydrolase_39"/>
</dbReference>
<evidence type="ECO:0000313" key="2">
    <source>
        <dbReference type="Proteomes" id="UP000598997"/>
    </source>
</evidence>
<reference evidence="1 2" key="1">
    <citation type="journal article" date="2014" name="Int. J. Syst. Evol. Microbiol.">
        <title>Complete genome sequence of Corynebacterium casei LMG S-19264T (=DSM 44701T), isolated from a smear-ripened cheese.</title>
        <authorList>
            <consortium name="US DOE Joint Genome Institute (JGI-PGF)"/>
            <person name="Walter F."/>
            <person name="Albersmeier A."/>
            <person name="Kalinowski J."/>
            <person name="Ruckert C."/>
        </authorList>
    </citation>
    <scope>NUCLEOTIDE SEQUENCE [LARGE SCALE GENOMIC DNA]</scope>
    <source>
        <strain evidence="1 2">CGMCC 1.15358</strain>
    </source>
</reference>
<evidence type="ECO:0008006" key="3">
    <source>
        <dbReference type="Google" id="ProtNLM"/>
    </source>
</evidence>
<dbReference type="GO" id="GO:0004553">
    <property type="term" value="F:hydrolase activity, hydrolyzing O-glycosyl compounds"/>
    <property type="evidence" value="ECO:0007669"/>
    <property type="project" value="TreeGrafter"/>
</dbReference>
<name>A0A917DL83_9SPHN</name>
<protein>
    <recommendedName>
        <fullName evidence="3">Glycoside hydrolase family 5 domain-containing protein</fullName>
    </recommendedName>
</protein>
<dbReference type="SUPFAM" id="SSF51445">
    <property type="entry name" value="(Trans)glycosidases"/>
    <property type="match status" value="1"/>
</dbReference>
<dbReference type="PANTHER" id="PTHR12631">
    <property type="entry name" value="ALPHA-L-IDURONIDASE"/>
    <property type="match status" value="1"/>
</dbReference>
<comment type="caution">
    <text evidence="1">The sequence shown here is derived from an EMBL/GenBank/DDBJ whole genome shotgun (WGS) entry which is preliminary data.</text>
</comment>
<evidence type="ECO:0000313" key="1">
    <source>
        <dbReference type="EMBL" id="GGD48117.1"/>
    </source>
</evidence>
<dbReference type="AlphaFoldDB" id="A0A917DL83"/>
<gene>
    <name evidence="1" type="ORF">GCM10010989_23110</name>
</gene>
<dbReference type="Proteomes" id="UP000598997">
    <property type="component" value="Unassembled WGS sequence"/>
</dbReference>